<protein>
    <submittedName>
        <fullName evidence="1">Uncharacterized protein</fullName>
    </submittedName>
</protein>
<gene>
    <name evidence="1" type="ORF">C8D95_10776</name>
</gene>
<organism evidence="1 2">
    <name type="scientific">Silicimonas algicola</name>
    <dbReference type="NCBI Taxonomy" id="1826607"/>
    <lineage>
        <taxon>Bacteria</taxon>
        <taxon>Pseudomonadati</taxon>
        <taxon>Pseudomonadota</taxon>
        <taxon>Alphaproteobacteria</taxon>
        <taxon>Rhodobacterales</taxon>
        <taxon>Paracoccaceae</taxon>
    </lineage>
</organism>
<dbReference type="AlphaFoldDB" id="A0A316G6I9"/>
<dbReference type="EMBL" id="QGGV01000007">
    <property type="protein sequence ID" value="PWK55410.1"/>
    <property type="molecule type" value="Genomic_DNA"/>
</dbReference>
<dbReference type="Proteomes" id="UP000245390">
    <property type="component" value="Unassembled WGS sequence"/>
</dbReference>
<accession>A0A316G6I9</accession>
<name>A0A316G6I9_9RHOB</name>
<proteinExistence type="predicted"/>
<reference evidence="1 2" key="1">
    <citation type="submission" date="2018-05" db="EMBL/GenBank/DDBJ databases">
        <title>Genomic Encyclopedia of Type Strains, Phase IV (KMG-IV): sequencing the most valuable type-strain genomes for metagenomic binning, comparative biology and taxonomic classification.</title>
        <authorList>
            <person name="Goeker M."/>
        </authorList>
    </citation>
    <scope>NUCLEOTIDE SEQUENCE [LARGE SCALE GENOMIC DNA]</scope>
    <source>
        <strain evidence="1 2">DSM 103371</strain>
    </source>
</reference>
<sequence length="76" mass="8391">MFDHSIRFRSVSATQLEEAGTQFTRVLLEISVGTFSDEELLGLEEELEFCAQTGLIGLRMSQLLATLRLDALAEAA</sequence>
<dbReference type="KEGG" id="salo:EF888_07915"/>
<dbReference type="RefSeq" id="WP_109760013.1">
    <property type="nucleotide sequence ID" value="NZ_CP034588.1"/>
</dbReference>
<evidence type="ECO:0000313" key="1">
    <source>
        <dbReference type="EMBL" id="PWK55410.1"/>
    </source>
</evidence>
<keyword evidence="2" id="KW-1185">Reference proteome</keyword>
<evidence type="ECO:0000313" key="2">
    <source>
        <dbReference type="Proteomes" id="UP000245390"/>
    </source>
</evidence>
<comment type="caution">
    <text evidence="1">The sequence shown here is derived from an EMBL/GenBank/DDBJ whole genome shotgun (WGS) entry which is preliminary data.</text>
</comment>